<proteinExistence type="predicted"/>
<evidence type="ECO:0000256" key="1">
    <source>
        <dbReference type="SAM" id="MobiDB-lite"/>
    </source>
</evidence>
<dbReference type="Proteomes" id="UP000663866">
    <property type="component" value="Unassembled WGS sequence"/>
</dbReference>
<reference evidence="3" key="1">
    <citation type="submission" date="2021-02" db="EMBL/GenBank/DDBJ databases">
        <authorList>
            <person name="Nowell W R."/>
        </authorList>
    </citation>
    <scope>NUCLEOTIDE SEQUENCE</scope>
</reference>
<feature type="region of interest" description="Disordered" evidence="1">
    <location>
        <begin position="115"/>
        <end position="144"/>
    </location>
</feature>
<evidence type="ECO:0000313" key="4">
    <source>
        <dbReference type="Proteomes" id="UP000663866"/>
    </source>
</evidence>
<evidence type="ECO:0000256" key="2">
    <source>
        <dbReference type="SAM" id="Phobius"/>
    </source>
</evidence>
<comment type="caution">
    <text evidence="3">The sequence shown here is derived from an EMBL/GenBank/DDBJ whole genome shotgun (WGS) entry which is preliminary data.</text>
</comment>
<dbReference type="AlphaFoldDB" id="A0A819VZX1"/>
<keyword evidence="2" id="KW-0472">Membrane</keyword>
<keyword evidence="2" id="KW-1133">Transmembrane helix</keyword>
<sequence>MSSKSSSPNESLGSSFSLTSTVRQRSNTKIVSNEEVIAFIFFEKELLSMNLLDTQLLILKYLFHLVPDAEVSLGLIRLLASILESIVSYTMETGASDKVKRKIQQHLRNIKFNEQDDDSSQSTGYADSLESTNTSDTHSPHSVHLDTTATRDCGSRATNCAWSVATFVVGGVLLFLCTHWLVKWFNKSSTSPFKPNSSSNMLSP</sequence>
<accession>A0A819VZX1</accession>
<name>A0A819VZX1_9BILA</name>
<evidence type="ECO:0000313" key="3">
    <source>
        <dbReference type="EMBL" id="CAF4116711.1"/>
    </source>
</evidence>
<gene>
    <name evidence="3" type="ORF">OVN521_LOCUS21740</name>
</gene>
<dbReference type="EMBL" id="CAJOBG010004574">
    <property type="protein sequence ID" value="CAF4116711.1"/>
    <property type="molecule type" value="Genomic_DNA"/>
</dbReference>
<protein>
    <submittedName>
        <fullName evidence="3">Uncharacterized protein</fullName>
    </submittedName>
</protein>
<keyword evidence="4" id="KW-1185">Reference proteome</keyword>
<feature type="compositionally biased region" description="Polar residues" evidence="1">
    <location>
        <begin position="120"/>
        <end position="137"/>
    </location>
</feature>
<feature type="transmembrane region" description="Helical" evidence="2">
    <location>
        <begin position="161"/>
        <end position="182"/>
    </location>
</feature>
<organism evidence="3 4">
    <name type="scientific">Rotaria magnacalcarata</name>
    <dbReference type="NCBI Taxonomy" id="392030"/>
    <lineage>
        <taxon>Eukaryota</taxon>
        <taxon>Metazoa</taxon>
        <taxon>Spiralia</taxon>
        <taxon>Gnathifera</taxon>
        <taxon>Rotifera</taxon>
        <taxon>Eurotatoria</taxon>
        <taxon>Bdelloidea</taxon>
        <taxon>Philodinida</taxon>
        <taxon>Philodinidae</taxon>
        <taxon>Rotaria</taxon>
    </lineage>
</organism>
<keyword evidence="2" id="KW-0812">Transmembrane</keyword>